<dbReference type="Pfam" id="PF02608">
    <property type="entry name" value="Bmp"/>
    <property type="match status" value="1"/>
</dbReference>
<feature type="domain" description="ABC transporter substrate-binding protein PnrA-like" evidence="7">
    <location>
        <begin position="28"/>
        <end position="286"/>
    </location>
</feature>
<evidence type="ECO:0000256" key="3">
    <source>
        <dbReference type="ARBA" id="ARBA00022475"/>
    </source>
</evidence>
<dbReference type="PANTHER" id="PTHR34296">
    <property type="entry name" value="TRANSCRIPTIONAL ACTIVATOR PROTEIN MED"/>
    <property type="match status" value="1"/>
</dbReference>
<keyword evidence="5" id="KW-0472">Membrane</keyword>
<dbReference type="InterPro" id="IPR028082">
    <property type="entry name" value="Peripla_BP_I"/>
</dbReference>
<comment type="subcellular location">
    <subcellularLocation>
        <location evidence="1">Cell membrane</location>
        <topology evidence="1">Lipid-anchor</topology>
    </subcellularLocation>
</comment>
<dbReference type="Proteomes" id="UP001500740">
    <property type="component" value="Unassembled WGS sequence"/>
</dbReference>
<comment type="similarity">
    <text evidence="2">Belongs to the BMP lipoprotein family.</text>
</comment>
<sequence>MYKWLFLIIITPTILTSCGYFDDGQLNNVGILLEGTIHDETWGRGGYLGGLNIKDEQNVSVLIRENIDTNRKAEEAVQDFARQGVNLVFGHGSNFGRVFDQINEYHSDVHFIYFNGQIFDRNITSVNFDGYDMGFFSGMLAAEMTETEHIGIISAFHHQDEAQGFYEGVQSVDPSINTTINSVNSWYDQQRAIMFFEQMIEEDVDVVYPAGDGFNVPVIRLAEQYDLYAVGYIHDQYEVAPETVITSTVHEVEGIYPELAQMFDDDMLPSGIMNITFDEEYIYLGEYGDAVSTHLAAHLDEVIEEFLETGQLPH</sequence>
<evidence type="ECO:0000256" key="4">
    <source>
        <dbReference type="ARBA" id="ARBA00022729"/>
    </source>
</evidence>
<dbReference type="EMBL" id="BAAACZ010000007">
    <property type="protein sequence ID" value="GAA0455004.1"/>
    <property type="molecule type" value="Genomic_DNA"/>
</dbReference>
<comment type="caution">
    <text evidence="8">The sequence shown here is derived from an EMBL/GenBank/DDBJ whole genome shotgun (WGS) entry which is preliminary data.</text>
</comment>
<dbReference type="RefSeq" id="WP_343781879.1">
    <property type="nucleotide sequence ID" value="NZ_BAAACZ010000007.1"/>
</dbReference>
<reference evidence="9" key="1">
    <citation type="journal article" date="2019" name="Int. J. Syst. Evol. Microbiol.">
        <title>The Global Catalogue of Microorganisms (GCM) 10K type strain sequencing project: providing services to taxonomists for standard genome sequencing and annotation.</title>
        <authorList>
            <consortium name="The Broad Institute Genomics Platform"/>
            <consortium name="The Broad Institute Genome Sequencing Center for Infectious Disease"/>
            <person name="Wu L."/>
            <person name="Ma J."/>
        </authorList>
    </citation>
    <scope>NUCLEOTIDE SEQUENCE [LARGE SCALE GENOMIC DNA]</scope>
    <source>
        <strain evidence="9">JCM 14193</strain>
    </source>
</reference>
<protein>
    <submittedName>
        <fullName evidence="8">Transcriptional regulator Med</fullName>
    </submittedName>
</protein>
<dbReference type="SUPFAM" id="SSF53822">
    <property type="entry name" value="Periplasmic binding protein-like I"/>
    <property type="match status" value="1"/>
</dbReference>
<dbReference type="InterPro" id="IPR050957">
    <property type="entry name" value="BMP_lipoprotein"/>
</dbReference>
<keyword evidence="4" id="KW-0732">Signal</keyword>
<keyword evidence="3" id="KW-1003">Cell membrane</keyword>
<evidence type="ECO:0000256" key="5">
    <source>
        <dbReference type="ARBA" id="ARBA00023136"/>
    </source>
</evidence>
<keyword evidence="6" id="KW-0449">Lipoprotein</keyword>
<organism evidence="8 9">
    <name type="scientific">Alkalibacillus silvisoli</name>
    <dbReference type="NCBI Taxonomy" id="392823"/>
    <lineage>
        <taxon>Bacteria</taxon>
        <taxon>Bacillati</taxon>
        <taxon>Bacillota</taxon>
        <taxon>Bacilli</taxon>
        <taxon>Bacillales</taxon>
        <taxon>Bacillaceae</taxon>
        <taxon>Alkalibacillus</taxon>
    </lineage>
</organism>
<evidence type="ECO:0000256" key="6">
    <source>
        <dbReference type="ARBA" id="ARBA00023288"/>
    </source>
</evidence>
<evidence type="ECO:0000313" key="9">
    <source>
        <dbReference type="Proteomes" id="UP001500740"/>
    </source>
</evidence>
<accession>A0ABP3JLJ0</accession>
<name>A0ABP3JLJ0_9BACI</name>
<dbReference type="InterPro" id="IPR003760">
    <property type="entry name" value="PnrA-like"/>
</dbReference>
<dbReference type="Gene3D" id="3.40.50.2300">
    <property type="match status" value="2"/>
</dbReference>
<dbReference type="PANTHER" id="PTHR34296:SF2">
    <property type="entry name" value="ABC TRANSPORTER GUANOSINE-BINDING PROTEIN NUPN"/>
    <property type="match status" value="1"/>
</dbReference>
<proteinExistence type="inferred from homology"/>
<gene>
    <name evidence="8" type="primary">med</name>
    <name evidence="8" type="ORF">GCM10008935_07330</name>
</gene>
<evidence type="ECO:0000256" key="1">
    <source>
        <dbReference type="ARBA" id="ARBA00004193"/>
    </source>
</evidence>
<evidence type="ECO:0000256" key="2">
    <source>
        <dbReference type="ARBA" id="ARBA00008610"/>
    </source>
</evidence>
<evidence type="ECO:0000313" key="8">
    <source>
        <dbReference type="EMBL" id="GAA0455004.1"/>
    </source>
</evidence>
<evidence type="ECO:0000259" key="7">
    <source>
        <dbReference type="Pfam" id="PF02608"/>
    </source>
</evidence>
<keyword evidence="9" id="KW-1185">Reference proteome</keyword>
<dbReference type="PROSITE" id="PS51257">
    <property type="entry name" value="PROKAR_LIPOPROTEIN"/>
    <property type="match status" value="1"/>
</dbReference>